<dbReference type="GO" id="GO:0010041">
    <property type="term" value="P:response to iron(III) ion"/>
    <property type="evidence" value="ECO:0007669"/>
    <property type="project" value="TreeGrafter"/>
</dbReference>
<feature type="transmembrane region" description="Helical" evidence="9">
    <location>
        <begin position="280"/>
        <end position="307"/>
    </location>
</feature>
<keyword evidence="3 11" id="KW-0328">Glycosyltransferase</keyword>
<evidence type="ECO:0000313" key="12">
    <source>
        <dbReference type="Proteomes" id="UP000317093"/>
    </source>
</evidence>
<dbReference type="InterPro" id="IPR050297">
    <property type="entry name" value="LipidA_mod_glycosyltrf_83"/>
</dbReference>
<feature type="transmembrane region" description="Helical" evidence="9">
    <location>
        <begin position="341"/>
        <end position="361"/>
    </location>
</feature>
<comment type="subcellular location">
    <subcellularLocation>
        <location evidence="1">Cell membrane</location>
        <topology evidence="1">Multi-pass membrane protein</topology>
    </subcellularLocation>
</comment>
<dbReference type="EC" id="2.4.2.43" evidence="11"/>
<dbReference type="Proteomes" id="UP000317093">
    <property type="component" value="Chromosome"/>
</dbReference>
<name>A0A518B381_9BACT</name>
<accession>A0A518B381</accession>
<evidence type="ECO:0000313" key="11">
    <source>
        <dbReference type="EMBL" id="QDU61441.1"/>
    </source>
</evidence>
<protein>
    <submittedName>
        <fullName evidence="11">Undecaprenyl phosphate-alpha-4-amino-4-deoxy-L-arabinose arabinosyl transferase</fullName>
        <ecNumber evidence="11">2.4.2.43</ecNumber>
    </submittedName>
</protein>
<evidence type="ECO:0000256" key="9">
    <source>
        <dbReference type="SAM" id="Phobius"/>
    </source>
</evidence>
<feature type="transmembrane region" description="Helical" evidence="9">
    <location>
        <begin position="123"/>
        <end position="142"/>
    </location>
</feature>
<dbReference type="KEGG" id="knv:Pan216_22980"/>
<dbReference type="AlphaFoldDB" id="A0A518B381"/>
<feature type="transmembrane region" description="Helical" evidence="9">
    <location>
        <begin position="19"/>
        <end position="35"/>
    </location>
</feature>
<evidence type="ECO:0000259" key="10">
    <source>
        <dbReference type="Pfam" id="PF13231"/>
    </source>
</evidence>
<dbReference type="GO" id="GO:0005886">
    <property type="term" value="C:plasma membrane"/>
    <property type="evidence" value="ECO:0007669"/>
    <property type="project" value="UniProtKB-SubCell"/>
</dbReference>
<dbReference type="PANTHER" id="PTHR33908:SF3">
    <property type="entry name" value="UNDECAPRENYL PHOSPHATE-ALPHA-4-AMINO-4-DEOXY-L-ARABINOSE ARABINOSYL TRANSFERASE"/>
    <property type="match status" value="1"/>
</dbReference>
<evidence type="ECO:0000256" key="5">
    <source>
        <dbReference type="ARBA" id="ARBA00022692"/>
    </source>
</evidence>
<keyword evidence="2" id="KW-1003">Cell membrane</keyword>
<evidence type="ECO:0000256" key="6">
    <source>
        <dbReference type="ARBA" id="ARBA00022989"/>
    </source>
</evidence>
<sequence length="591" mass="66240">MQTTLDDSWNERRLRRSDVAVLVLTSALLFGYSLFGGRPLTMHEGVLPQSAREMWQEGEWIIPLSGGRPWLERPPLPQWITIGVTSLVGTWDVWSVRIAPVLMGMAVVVMMAHLAAGCFGRSVGLLSGLLLATSFEFTNYAWLAEEDIFLCAVVTGAVSLFAYIEFFQARGEVESDLRFFGSRPWSVWGLFALVGMTNLAKGLVFGMVMALLPIVGFLLLSGDLGRIRRYLWCWGGLLTIAISVAWPIAAWFRHPDVLDLWTFDLFGRLSGNYTAINEPWWYYLEALPVALLPWPLFALLGLGVLSGKGLRERFSPERFFVLWAILPIFVFSLASGKHHHYLVQCLAPWSVLGAIGLKRVGEWIFEAPQWVRSPVAALLALGLPAAIAIGIWGEHLAGPSWLPTALLVGFPVLALCLGWSLRTRDGVLAMTTILTGVIASYMWVYTCELPPRDQCQDDTAFLQQVNDVVPEGTPVLVNADLNSMDAFRIHFYLNHQARCLHNLSFLLDERLEGDDFYLITRRRDAKKLTRIATIETIEESCRSRRESCPSDRLTLFRIHLDRSLPRLPGPTRVSPMQAMGREKGPVLPNPF</sequence>
<keyword evidence="12" id="KW-1185">Reference proteome</keyword>
<evidence type="ECO:0000256" key="1">
    <source>
        <dbReference type="ARBA" id="ARBA00004651"/>
    </source>
</evidence>
<gene>
    <name evidence="11" type="primary">arnT_6</name>
    <name evidence="11" type="ORF">Pan216_22980</name>
</gene>
<feature type="region of interest" description="Disordered" evidence="8">
    <location>
        <begin position="567"/>
        <end position="591"/>
    </location>
</feature>
<dbReference type="GO" id="GO:0009103">
    <property type="term" value="P:lipopolysaccharide biosynthetic process"/>
    <property type="evidence" value="ECO:0007669"/>
    <property type="project" value="UniProtKB-ARBA"/>
</dbReference>
<dbReference type="Pfam" id="PF13231">
    <property type="entry name" value="PMT_2"/>
    <property type="match status" value="1"/>
</dbReference>
<keyword evidence="5 9" id="KW-0812">Transmembrane</keyword>
<feature type="transmembrane region" description="Helical" evidence="9">
    <location>
        <begin position="148"/>
        <end position="167"/>
    </location>
</feature>
<evidence type="ECO:0000256" key="2">
    <source>
        <dbReference type="ARBA" id="ARBA00022475"/>
    </source>
</evidence>
<feature type="transmembrane region" description="Helical" evidence="9">
    <location>
        <begin position="202"/>
        <end position="220"/>
    </location>
</feature>
<feature type="domain" description="Glycosyltransferase RgtA/B/C/D-like" evidence="10">
    <location>
        <begin position="73"/>
        <end position="251"/>
    </location>
</feature>
<dbReference type="GO" id="GO:0103015">
    <property type="term" value="F:4-amino-4-deoxy-L-arabinose transferase activity"/>
    <property type="evidence" value="ECO:0007669"/>
    <property type="project" value="UniProtKB-EC"/>
</dbReference>
<dbReference type="PANTHER" id="PTHR33908">
    <property type="entry name" value="MANNOSYLTRANSFERASE YKCB-RELATED"/>
    <property type="match status" value="1"/>
</dbReference>
<feature type="transmembrane region" description="Helical" evidence="9">
    <location>
        <begin position="232"/>
        <end position="252"/>
    </location>
</feature>
<keyword evidence="4 11" id="KW-0808">Transferase</keyword>
<proteinExistence type="predicted"/>
<feature type="transmembrane region" description="Helical" evidence="9">
    <location>
        <begin position="399"/>
        <end position="419"/>
    </location>
</feature>
<dbReference type="OrthoDB" id="252418at2"/>
<keyword evidence="6 9" id="KW-1133">Transmembrane helix</keyword>
<feature type="transmembrane region" description="Helical" evidence="9">
    <location>
        <begin position="179"/>
        <end position="196"/>
    </location>
</feature>
<evidence type="ECO:0000256" key="7">
    <source>
        <dbReference type="ARBA" id="ARBA00023136"/>
    </source>
</evidence>
<dbReference type="InterPro" id="IPR038731">
    <property type="entry name" value="RgtA/B/C-like"/>
</dbReference>
<reference evidence="11 12" key="1">
    <citation type="submission" date="2019-02" db="EMBL/GenBank/DDBJ databases">
        <title>Deep-cultivation of Planctomycetes and their phenomic and genomic characterization uncovers novel biology.</title>
        <authorList>
            <person name="Wiegand S."/>
            <person name="Jogler M."/>
            <person name="Boedeker C."/>
            <person name="Pinto D."/>
            <person name="Vollmers J."/>
            <person name="Rivas-Marin E."/>
            <person name="Kohn T."/>
            <person name="Peeters S.H."/>
            <person name="Heuer A."/>
            <person name="Rast P."/>
            <person name="Oberbeckmann S."/>
            <person name="Bunk B."/>
            <person name="Jeske O."/>
            <person name="Meyerdierks A."/>
            <person name="Storesund J.E."/>
            <person name="Kallscheuer N."/>
            <person name="Luecker S."/>
            <person name="Lage O.M."/>
            <person name="Pohl T."/>
            <person name="Merkel B.J."/>
            <person name="Hornburger P."/>
            <person name="Mueller R.-W."/>
            <person name="Bruemmer F."/>
            <person name="Labrenz M."/>
            <person name="Spormann A.M."/>
            <person name="Op den Camp H."/>
            <person name="Overmann J."/>
            <person name="Amann R."/>
            <person name="Jetten M.S.M."/>
            <person name="Mascher T."/>
            <person name="Medema M.H."/>
            <person name="Devos D.P."/>
            <person name="Kaster A.-K."/>
            <person name="Ovreas L."/>
            <person name="Rohde M."/>
            <person name="Galperin M.Y."/>
            <person name="Jogler C."/>
        </authorList>
    </citation>
    <scope>NUCLEOTIDE SEQUENCE [LARGE SCALE GENOMIC DNA]</scope>
    <source>
        <strain evidence="11 12">Pan216</strain>
    </source>
</reference>
<evidence type="ECO:0000256" key="3">
    <source>
        <dbReference type="ARBA" id="ARBA00022676"/>
    </source>
</evidence>
<keyword evidence="7 9" id="KW-0472">Membrane</keyword>
<evidence type="ECO:0000256" key="4">
    <source>
        <dbReference type="ARBA" id="ARBA00022679"/>
    </source>
</evidence>
<dbReference type="EMBL" id="CP036279">
    <property type="protein sequence ID" value="QDU61441.1"/>
    <property type="molecule type" value="Genomic_DNA"/>
</dbReference>
<evidence type="ECO:0000256" key="8">
    <source>
        <dbReference type="SAM" id="MobiDB-lite"/>
    </source>
</evidence>
<feature type="transmembrane region" description="Helical" evidence="9">
    <location>
        <begin position="94"/>
        <end position="116"/>
    </location>
</feature>
<feature type="transmembrane region" description="Helical" evidence="9">
    <location>
        <begin position="319"/>
        <end position="335"/>
    </location>
</feature>
<feature type="transmembrane region" description="Helical" evidence="9">
    <location>
        <begin position="426"/>
        <end position="445"/>
    </location>
</feature>
<dbReference type="RefSeq" id="WP_145258035.1">
    <property type="nucleotide sequence ID" value="NZ_CP036279.1"/>
</dbReference>
<feature type="transmembrane region" description="Helical" evidence="9">
    <location>
        <begin position="373"/>
        <end position="393"/>
    </location>
</feature>
<organism evidence="11 12">
    <name type="scientific">Kolteria novifilia</name>
    <dbReference type="NCBI Taxonomy" id="2527975"/>
    <lineage>
        <taxon>Bacteria</taxon>
        <taxon>Pseudomonadati</taxon>
        <taxon>Planctomycetota</taxon>
        <taxon>Planctomycetia</taxon>
        <taxon>Kolteriales</taxon>
        <taxon>Kolteriaceae</taxon>
        <taxon>Kolteria</taxon>
    </lineage>
</organism>